<dbReference type="GO" id="GO:0005524">
    <property type="term" value="F:ATP binding"/>
    <property type="evidence" value="ECO:0007669"/>
    <property type="project" value="UniProtKB-KW"/>
</dbReference>
<dbReference type="Gene3D" id="3.40.50.300">
    <property type="entry name" value="P-loop containing nucleotide triphosphate hydrolases"/>
    <property type="match status" value="1"/>
</dbReference>
<accession>A0A4R1AUQ3</accession>
<dbReference type="InterPro" id="IPR003593">
    <property type="entry name" value="AAA+_ATPase"/>
</dbReference>
<dbReference type="EMBL" id="SJTH01000081">
    <property type="protein sequence ID" value="TCJ01116.1"/>
    <property type="molecule type" value="Genomic_DNA"/>
</dbReference>
<evidence type="ECO:0000313" key="4">
    <source>
        <dbReference type="EMBL" id="TCJ01116.1"/>
    </source>
</evidence>
<protein>
    <submittedName>
        <fullName evidence="4">Phosphate starvation-inducible protein PhoH</fullName>
    </submittedName>
</protein>
<gene>
    <name evidence="4" type="ORF">E0Y62_25595</name>
</gene>
<reference evidence="4 5" key="1">
    <citation type="submission" date="2019-03" db="EMBL/GenBank/DDBJ databases">
        <authorList>
            <person name="Jensen L."/>
            <person name="Storgaard J."/>
            <person name="Sulaj E."/>
            <person name="Schramm A."/>
            <person name="Marshall I.P.G."/>
        </authorList>
    </citation>
    <scope>NUCLEOTIDE SEQUENCE [LARGE SCALE GENOMIC DNA]</scope>
    <source>
        <strain evidence="4 5">2017H2G3</strain>
    </source>
</reference>
<dbReference type="PANTHER" id="PTHR30473:SF2">
    <property type="entry name" value="PIN DOMAIN-CONTAINING PROTEIN"/>
    <property type="match status" value="1"/>
</dbReference>
<keyword evidence="5" id="KW-1185">Reference proteome</keyword>
<dbReference type="RefSeq" id="WP_131239297.1">
    <property type="nucleotide sequence ID" value="NZ_SJTH01000081.1"/>
</dbReference>
<dbReference type="InterPro" id="IPR003714">
    <property type="entry name" value="PhoH"/>
</dbReference>
<evidence type="ECO:0000313" key="5">
    <source>
        <dbReference type="Proteomes" id="UP000293846"/>
    </source>
</evidence>
<dbReference type="SMART" id="SM00382">
    <property type="entry name" value="AAA"/>
    <property type="match status" value="1"/>
</dbReference>
<evidence type="ECO:0000256" key="1">
    <source>
        <dbReference type="ARBA" id="ARBA00022741"/>
    </source>
</evidence>
<keyword evidence="1" id="KW-0547">Nucleotide-binding</keyword>
<dbReference type="Pfam" id="PF02562">
    <property type="entry name" value="PhoH"/>
    <property type="match status" value="1"/>
</dbReference>
<evidence type="ECO:0000259" key="3">
    <source>
        <dbReference type="SMART" id="SM00382"/>
    </source>
</evidence>
<dbReference type="OrthoDB" id="9773137at2"/>
<sequence>MPLPKNNLFFGYASKLTNEQKEYVDSIIDNQLTIVNAKAGTGKTTLAVMAARFLERDLVYIFSPVEERTLGYTPGSVEEKEAKYIVPLKDALLEINEDPERVLVYEDNIDNVKNGNAWVRAMSHTFARGTNIKGNKLVIIDETQNFTRGELKKVLTRIHDDCKVVMIGHEGQIDLKDANKSGFIPYLEHFIDQPFTKVCNLTVNFRGKLAQHADELKW</sequence>
<comment type="caution">
    <text evidence="4">The sequence shown here is derived from an EMBL/GenBank/DDBJ whole genome shotgun (WGS) entry which is preliminary data.</text>
</comment>
<dbReference type="Proteomes" id="UP000293846">
    <property type="component" value="Unassembled WGS sequence"/>
</dbReference>
<dbReference type="InterPro" id="IPR051451">
    <property type="entry name" value="PhoH2-like"/>
</dbReference>
<organism evidence="4 5">
    <name type="scientific">Cytobacillus praedii</name>
    <dbReference type="NCBI Taxonomy" id="1742358"/>
    <lineage>
        <taxon>Bacteria</taxon>
        <taxon>Bacillati</taxon>
        <taxon>Bacillota</taxon>
        <taxon>Bacilli</taxon>
        <taxon>Bacillales</taxon>
        <taxon>Bacillaceae</taxon>
        <taxon>Cytobacillus</taxon>
    </lineage>
</organism>
<dbReference type="PANTHER" id="PTHR30473">
    <property type="entry name" value="PROTEIN PHOH"/>
    <property type="match status" value="1"/>
</dbReference>
<dbReference type="InterPro" id="IPR027417">
    <property type="entry name" value="P-loop_NTPase"/>
</dbReference>
<evidence type="ECO:0000256" key="2">
    <source>
        <dbReference type="ARBA" id="ARBA00022840"/>
    </source>
</evidence>
<feature type="domain" description="AAA+ ATPase" evidence="3">
    <location>
        <begin position="29"/>
        <end position="195"/>
    </location>
</feature>
<dbReference type="SUPFAM" id="SSF52540">
    <property type="entry name" value="P-loop containing nucleoside triphosphate hydrolases"/>
    <property type="match status" value="1"/>
</dbReference>
<keyword evidence="2" id="KW-0067">ATP-binding</keyword>
<dbReference type="AlphaFoldDB" id="A0A4R1AUQ3"/>
<name>A0A4R1AUQ3_9BACI</name>
<proteinExistence type="predicted"/>
<dbReference type="GO" id="GO:0005829">
    <property type="term" value="C:cytosol"/>
    <property type="evidence" value="ECO:0007669"/>
    <property type="project" value="TreeGrafter"/>
</dbReference>